<dbReference type="Pfam" id="PF09648">
    <property type="entry name" value="YycI"/>
    <property type="match status" value="1"/>
</dbReference>
<dbReference type="GO" id="GO:0016020">
    <property type="term" value="C:membrane"/>
    <property type="evidence" value="ECO:0007669"/>
    <property type="project" value="InterPro"/>
</dbReference>
<organism evidence="2 3">
    <name type="scientific">Hominilimicola fabiformis</name>
    <dbReference type="NCBI Taxonomy" id="2885356"/>
    <lineage>
        <taxon>Bacteria</taxon>
        <taxon>Bacillati</taxon>
        <taxon>Bacillota</taxon>
        <taxon>Clostridia</taxon>
        <taxon>Eubacteriales</taxon>
        <taxon>Oscillospiraceae</taxon>
        <taxon>Hominilimicola</taxon>
    </lineage>
</organism>
<dbReference type="InterPro" id="IPR018604">
    <property type="entry name" value="YycI-like"/>
</dbReference>
<evidence type="ECO:0000313" key="3">
    <source>
        <dbReference type="Proteomes" id="UP001198242"/>
    </source>
</evidence>
<sequence length="267" mass="29748">MKRFPIKVILLSLFIVINLTVICTFPTSMSDNDSEEVVNNLVTFLNKNDINVSPTIIDKETKKVSSATLQNFIEDRDAFAKNILGAKKEVTKNGETYTANENQVIFDGNKFSFVPKTPVALSETHGIDAVNASKKGKKIAAYYGFDSQNALIVSSDDNGKYHIFMTYTIENLPVFNDYMTFDITSDGLMGFSGVWFTQNSLGEYRNAKSVADALLEFSASKDKPNGKIEISDITLGYNIVDFDTSPTELQPVWRITLKDGSKYYINA</sequence>
<evidence type="ECO:0000313" key="2">
    <source>
        <dbReference type="EMBL" id="MCC2209596.1"/>
    </source>
</evidence>
<accession>A0AAE3DWE5</accession>
<protein>
    <submittedName>
        <fullName evidence="2">Two-component system regulatory protein YycI</fullName>
    </submittedName>
</protein>
<comment type="caution">
    <text evidence="2">The sequence shown here is derived from an EMBL/GenBank/DDBJ whole genome shotgun (WGS) entry which is preliminary data.</text>
</comment>
<keyword evidence="3" id="KW-1185">Reference proteome</keyword>
<name>A0AAE3DWE5_9FIRM</name>
<dbReference type="AlphaFoldDB" id="A0AAE3DWE5"/>
<dbReference type="Proteomes" id="UP001198242">
    <property type="component" value="Unassembled WGS sequence"/>
</dbReference>
<dbReference type="RefSeq" id="WP_308455784.1">
    <property type="nucleotide sequence ID" value="NZ_JAJEQM010000002.1"/>
</dbReference>
<evidence type="ECO:0000259" key="1">
    <source>
        <dbReference type="Pfam" id="PF09648"/>
    </source>
</evidence>
<reference evidence="2 3" key="1">
    <citation type="submission" date="2021-10" db="EMBL/GenBank/DDBJ databases">
        <title>Anaerobic single-cell dispensing facilitates the cultivation of human gut bacteria.</title>
        <authorList>
            <person name="Afrizal A."/>
        </authorList>
    </citation>
    <scope>NUCLEOTIDE SEQUENCE [LARGE SCALE GENOMIC DNA]</scope>
    <source>
        <strain evidence="2 3">CLA-AA-H232</strain>
    </source>
</reference>
<dbReference type="EMBL" id="JAJEQM010000002">
    <property type="protein sequence ID" value="MCC2209596.1"/>
    <property type="molecule type" value="Genomic_DNA"/>
</dbReference>
<feature type="domain" description="Regulatory protein YycH-like" evidence="1">
    <location>
        <begin position="31"/>
        <end position="267"/>
    </location>
</feature>
<gene>
    <name evidence="2" type="ORF">LKE05_02150</name>
</gene>
<proteinExistence type="predicted"/>